<feature type="region of interest" description="Disordered" evidence="1">
    <location>
        <begin position="1"/>
        <end position="32"/>
    </location>
</feature>
<reference evidence="3" key="2">
    <citation type="submission" date="2025-08" db="UniProtKB">
        <authorList>
            <consortium name="Ensembl"/>
        </authorList>
    </citation>
    <scope>IDENTIFICATION</scope>
</reference>
<name>A0A673UNR7_SURSU</name>
<evidence type="ECO:0000256" key="2">
    <source>
        <dbReference type="SAM" id="Phobius"/>
    </source>
</evidence>
<organism evidence="3 4">
    <name type="scientific">Suricata suricatta</name>
    <name type="common">Meerkat</name>
    <dbReference type="NCBI Taxonomy" id="37032"/>
    <lineage>
        <taxon>Eukaryota</taxon>
        <taxon>Metazoa</taxon>
        <taxon>Chordata</taxon>
        <taxon>Craniata</taxon>
        <taxon>Vertebrata</taxon>
        <taxon>Euteleostomi</taxon>
        <taxon>Mammalia</taxon>
        <taxon>Eutheria</taxon>
        <taxon>Laurasiatheria</taxon>
        <taxon>Carnivora</taxon>
        <taxon>Feliformia</taxon>
        <taxon>Herpestidae</taxon>
        <taxon>Suricata</taxon>
    </lineage>
</organism>
<dbReference type="Proteomes" id="UP000472268">
    <property type="component" value="Chromosome 9"/>
</dbReference>
<dbReference type="AlphaFoldDB" id="A0A673UNR7"/>
<protein>
    <submittedName>
        <fullName evidence="3">Uncharacterized protein</fullName>
    </submittedName>
</protein>
<keyword evidence="2" id="KW-0472">Membrane</keyword>
<accession>A0A673UNR7</accession>
<dbReference type="OMA" id="SATEMVF"/>
<keyword evidence="2" id="KW-0812">Transmembrane</keyword>
<reference evidence="3 4" key="1">
    <citation type="submission" date="2019-05" db="EMBL/GenBank/DDBJ databases">
        <title>A Chromosome-scale Meerkat (S. suricatta) Genome Assembly.</title>
        <authorList>
            <person name="Dudchenko O."/>
            <person name="Lieberman Aiden E."/>
            <person name="Tung J."/>
            <person name="Barreiro L.B."/>
            <person name="Clutton-Brock T.H."/>
        </authorList>
    </citation>
    <scope>NUCLEOTIDE SEQUENCE [LARGE SCALE GENOMIC DNA]</scope>
</reference>
<dbReference type="Ensembl" id="ENSSSUT00005031058.1">
    <property type="protein sequence ID" value="ENSSSUP00005027163.1"/>
    <property type="gene ID" value="ENSSSUG00005017594.1"/>
</dbReference>
<evidence type="ECO:0000256" key="1">
    <source>
        <dbReference type="SAM" id="MobiDB-lite"/>
    </source>
</evidence>
<evidence type="ECO:0000313" key="4">
    <source>
        <dbReference type="Proteomes" id="UP000472268"/>
    </source>
</evidence>
<feature type="transmembrane region" description="Helical" evidence="2">
    <location>
        <begin position="53"/>
        <end position="74"/>
    </location>
</feature>
<evidence type="ECO:0000313" key="3">
    <source>
        <dbReference type="Ensembl" id="ENSSSUP00005027163.1"/>
    </source>
</evidence>
<keyword evidence="2" id="KW-1133">Transmembrane helix</keyword>
<reference evidence="3" key="3">
    <citation type="submission" date="2025-09" db="UniProtKB">
        <authorList>
            <consortium name="Ensembl"/>
        </authorList>
    </citation>
    <scope>IDENTIFICATION</scope>
</reference>
<sequence length="94" mass="10519">MALITGRNKPMAPEKTHSQHPGCSLPGRRGQVWPPQPATPERVLALSATEMVFAFPSAHFLVKPFLILFAILFVRVSHSIFTTSWQLELSLPKR</sequence>
<keyword evidence="4" id="KW-1185">Reference proteome</keyword>
<proteinExistence type="predicted"/>